<accession>A0ABT1Y334</accession>
<comment type="caution">
    <text evidence="1">The sequence shown here is derived from an EMBL/GenBank/DDBJ whole genome shotgun (WGS) entry which is preliminary data.</text>
</comment>
<evidence type="ECO:0000313" key="1">
    <source>
        <dbReference type="EMBL" id="MCR6544973.1"/>
    </source>
</evidence>
<organism evidence="1 2">
    <name type="scientific">Dehalobacterium formicoaceticum</name>
    <dbReference type="NCBI Taxonomy" id="51515"/>
    <lineage>
        <taxon>Bacteria</taxon>
        <taxon>Bacillati</taxon>
        <taxon>Bacillota</taxon>
        <taxon>Clostridia</taxon>
        <taxon>Eubacteriales</taxon>
        <taxon>Peptococcaceae</taxon>
        <taxon>Dehalobacterium</taxon>
    </lineage>
</organism>
<dbReference type="SUPFAM" id="SSF143011">
    <property type="entry name" value="RelE-like"/>
    <property type="match status" value="1"/>
</dbReference>
<name>A0ABT1Y334_9FIRM</name>
<dbReference type="EMBL" id="JANPWE010000002">
    <property type="protein sequence ID" value="MCR6544973.1"/>
    <property type="molecule type" value="Genomic_DNA"/>
</dbReference>
<dbReference type="Proteomes" id="UP001524944">
    <property type="component" value="Unassembled WGS sequence"/>
</dbReference>
<reference evidence="1 2" key="1">
    <citation type="submission" date="2022-08" db="EMBL/GenBank/DDBJ databases">
        <title>Proteogenomics of the novel Dehalobacterium formicoaceticum strain EZ94 highlights a key role of methyltransferases during anaerobic dichloromethane degradation.</title>
        <authorList>
            <person name="Wasmund K."/>
        </authorList>
    </citation>
    <scope>NUCLEOTIDE SEQUENCE [LARGE SCALE GENOMIC DNA]</scope>
    <source>
        <strain evidence="1 2">EZ94</strain>
    </source>
</reference>
<dbReference type="Gene3D" id="3.30.2310.20">
    <property type="entry name" value="RelE-like"/>
    <property type="match status" value="1"/>
</dbReference>
<protein>
    <submittedName>
        <fullName evidence="1">Type II toxin-antitoxin system RelE/ParE family toxin</fullName>
    </submittedName>
</protein>
<keyword evidence="2" id="KW-1185">Reference proteome</keyword>
<sequence length="91" mass="10234">MRTLDNTQRVQVLKAIEKVSTNPLPANEGGLGKPLGSHSGNNLTGYLKIKLLKLGLRVIYKVVREGNIMRIIVISVRDDETVYNMARERMK</sequence>
<proteinExistence type="predicted"/>
<gene>
    <name evidence="1" type="ORF">NVS47_05470</name>
</gene>
<evidence type="ECO:0000313" key="2">
    <source>
        <dbReference type="Proteomes" id="UP001524944"/>
    </source>
</evidence>
<dbReference type="InterPro" id="IPR035093">
    <property type="entry name" value="RelE/ParE_toxin_dom_sf"/>
</dbReference>